<dbReference type="Proteomes" id="UP000887575">
    <property type="component" value="Unassembled WGS sequence"/>
</dbReference>
<sequence>METLDSPIPLTPHDKQICAWATLIAVLFLLPQIAFIIQHSRLLCSKERCSFNFTMVLLGICGIVQLLIHLLSVVITLMGQDQDWIEIFSSIMLSTWFATLLFVPLLILQKILNTFTKQSNRADIMLVFTVLSVLIVILSIFLFLYFMATKSTQFLSATFSWVLLEEPMIRNLYKNVSYVVIGCIFFGNLIILLHKMIAEQPQFERSQDHSQSSLFFLPASLFIGVLLIFSIFIRPIFQMASIGTFLSHFLFVFASAAFGINNLLRICFIEETVLPTKVSEFSSSTAGSPKVSLTKQQKSFLKSLKHKLITKL</sequence>
<keyword evidence="1" id="KW-0472">Membrane</keyword>
<proteinExistence type="predicted"/>
<feature type="transmembrane region" description="Helical" evidence="1">
    <location>
        <begin position="87"/>
        <end position="112"/>
    </location>
</feature>
<feature type="transmembrane region" description="Helical" evidence="1">
    <location>
        <begin position="124"/>
        <end position="148"/>
    </location>
</feature>
<organism evidence="2 3">
    <name type="scientific">Mesorhabditis belari</name>
    <dbReference type="NCBI Taxonomy" id="2138241"/>
    <lineage>
        <taxon>Eukaryota</taxon>
        <taxon>Metazoa</taxon>
        <taxon>Ecdysozoa</taxon>
        <taxon>Nematoda</taxon>
        <taxon>Chromadorea</taxon>
        <taxon>Rhabditida</taxon>
        <taxon>Rhabditina</taxon>
        <taxon>Rhabditomorpha</taxon>
        <taxon>Rhabditoidea</taxon>
        <taxon>Rhabditidae</taxon>
        <taxon>Mesorhabditinae</taxon>
        <taxon>Mesorhabditis</taxon>
    </lineage>
</organism>
<dbReference type="AlphaFoldDB" id="A0AAF3F0T4"/>
<reference evidence="3" key="1">
    <citation type="submission" date="2024-02" db="UniProtKB">
        <authorList>
            <consortium name="WormBaseParasite"/>
        </authorList>
    </citation>
    <scope>IDENTIFICATION</scope>
</reference>
<name>A0AAF3F0T4_9BILA</name>
<evidence type="ECO:0000256" key="1">
    <source>
        <dbReference type="SAM" id="Phobius"/>
    </source>
</evidence>
<feature type="transmembrane region" description="Helical" evidence="1">
    <location>
        <begin position="214"/>
        <end position="233"/>
    </location>
</feature>
<feature type="transmembrane region" description="Helical" evidence="1">
    <location>
        <begin position="49"/>
        <end position="75"/>
    </location>
</feature>
<keyword evidence="1" id="KW-1133">Transmembrane helix</keyword>
<feature type="transmembrane region" description="Helical" evidence="1">
    <location>
        <begin position="239"/>
        <end position="260"/>
    </location>
</feature>
<accession>A0AAF3F0T4</accession>
<keyword evidence="2" id="KW-1185">Reference proteome</keyword>
<keyword evidence="1" id="KW-0812">Transmembrane</keyword>
<feature type="transmembrane region" description="Helical" evidence="1">
    <location>
        <begin position="176"/>
        <end position="193"/>
    </location>
</feature>
<evidence type="ECO:0000313" key="2">
    <source>
        <dbReference type="Proteomes" id="UP000887575"/>
    </source>
</evidence>
<evidence type="ECO:0000313" key="3">
    <source>
        <dbReference type="WBParaSite" id="MBELARI_LOCUS20086"/>
    </source>
</evidence>
<dbReference type="WBParaSite" id="MBELARI_LOCUS20086">
    <property type="protein sequence ID" value="MBELARI_LOCUS20086"/>
    <property type="gene ID" value="MBELARI_LOCUS20086"/>
</dbReference>
<protein>
    <submittedName>
        <fullName evidence="3">Taste receptor type 2</fullName>
    </submittedName>
</protein>
<feature type="transmembrane region" description="Helical" evidence="1">
    <location>
        <begin position="20"/>
        <end position="37"/>
    </location>
</feature>